<evidence type="ECO:0000313" key="2">
    <source>
        <dbReference type="Proteomes" id="UP001634007"/>
    </source>
</evidence>
<name>A0ABD3IY30_EUCGL</name>
<proteinExistence type="predicted"/>
<organism evidence="1 2">
    <name type="scientific">Eucalyptus globulus</name>
    <name type="common">Tasmanian blue gum</name>
    <dbReference type="NCBI Taxonomy" id="34317"/>
    <lineage>
        <taxon>Eukaryota</taxon>
        <taxon>Viridiplantae</taxon>
        <taxon>Streptophyta</taxon>
        <taxon>Embryophyta</taxon>
        <taxon>Tracheophyta</taxon>
        <taxon>Spermatophyta</taxon>
        <taxon>Magnoliopsida</taxon>
        <taxon>eudicotyledons</taxon>
        <taxon>Gunneridae</taxon>
        <taxon>Pentapetalae</taxon>
        <taxon>rosids</taxon>
        <taxon>malvids</taxon>
        <taxon>Myrtales</taxon>
        <taxon>Myrtaceae</taxon>
        <taxon>Myrtoideae</taxon>
        <taxon>Eucalypteae</taxon>
        <taxon>Eucalyptus</taxon>
    </lineage>
</organism>
<evidence type="ECO:0000313" key="1">
    <source>
        <dbReference type="EMBL" id="KAL3719836.1"/>
    </source>
</evidence>
<dbReference type="InterPro" id="IPR044595">
    <property type="entry name" value="KMD1-4"/>
</dbReference>
<dbReference type="InterPro" id="IPR006652">
    <property type="entry name" value="Kelch_1"/>
</dbReference>
<dbReference type="Gene3D" id="2.120.10.80">
    <property type="entry name" value="Kelch-type beta propeller"/>
    <property type="match status" value="1"/>
</dbReference>
<dbReference type="InterPro" id="IPR015915">
    <property type="entry name" value="Kelch-typ_b-propeller"/>
</dbReference>
<dbReference type="PANTHER" id="PTHR46407">
    <property type="entry name" value="OS02G0208700 PROTEIN"/>
    <property type="match status" value="1"/>
</dbReference>
<protein>
    <submittedName>
        <fullName evidence="1">Uncharacterized protein</fullName>
    </submittedName>
</protein>
<gene>
    <name evidence="1" type="ORF">ACJRO7_004767</name>
</gene>
<dbReference type="EMBL" id="JBJKBG010000010">
    <property type="protein sequence ID" value="KAL3719836.1"/>
    <property type="molecule type" value="Genomic_DNA"/>
</dbReference>
<dbReference type="SMART" id="SM00612">
    <property type="entry name" value="Kelch"/>
    <property type="match status" value="1"/>
</dbReference>
<accession>A0ABD3IY30</accession>
<reference evidence="1 2" key="1">
    <citation type="submission" date="2024-11" db="EMBL/GenBank/DDBJ databases">
        <title>Chromosome-level genome assembly of Eucalyptus globulus Labill. provides insights into its genome evolution.</title>
        <authorList>
            <person name="Li X."/>
        </authorList>
    </citation>
    <scope>NUCLEOTIDE SEQUENCE [LARGE SCALE GENOMIC DNA]</scope>
    <source>
        <strain evidence="1">CL2024</strain>
        <tissue evidence="1">Fresh tender leaves</tissue>
    </source>
</reference>
<dbReference type="AlphaFoldDB" id="A0ABD3IY30"/>
<sequence length="256" mass="28268">MLMPVLTQIFSICIEIWPTENSRSSMALTTQNSNPIIVPCGHKPVGPPRYSITVFDPETEAWDLLDPVPDYPDGLPLFCHLASYRWPMSSHTTSEHRGGVAMPQRASFFAVGAHDGRVYVAGGHNEGKNALRSAWEYDMGRGEWAEVPLMSHGRDKCERVMAAEGRSFWVLSGYRTEDQGQFEGSTKVYDFGTGGVAAGREAGSDPAVRAEMCRVELGGGRTLGFYVAEGQNKKLERINVPDKFSEFTRTGCRVQV</sequence>
<keyword evidence="2" id="KW-1185">Reference proteome</keyword>
<dbReference type="Proteomes" id="UP001634007">
    <property type="component" value="Unassembled WGS sequence"/>
</dbReference>
<comment type="caution">
    <text evidence="1">The sequence shown here is derived from an EMBL/GenBank/DDBJ whole genome shotgun (WGS) entry which is preliminary data.</text>
</comment>
<dbReference type="PANTHER" id="PTHR46407:SF6">
    <property type="entry name" value="F-BOX DOMAIN-CONTAINING PROTEIN"/>
    <property type="match status" value="1"/>
</dbReference>
<dbReference type="SUPFAM" id="SSF117281">
    <property type="entry name" value="Kelch motif"/>
    <property type="match status" value="1"/>
</dbReference>
<dbReference type="Pfam" id="PF01344">
    <property type="entry name" value="Kelch_1"/>
    <property type="match status" value="1"/>
</dbReference>